<keyword evidence="3" id="KW-1185">Reference proteome</keyword>
<reference evidence="2 3" key="1">
    <citation type="submission" date="2018-09" db="EMBL/GenBank/DDBJ databases">
        <authorList>
            <person name="Livingstone P.G."/>
            <person name="Whitworth D.E."/>
        </authorList>
    </citation>
    <scope>NUCLEOTIDE SEQUENCE [LARGE SCALE GENOMIC DNA]</scope>
    <source>
        <strain evidence="2 3">CA031B</strain>
    </source>
</reference>
<evidence type="ECO:0000313" key="3">
    <source>
        <dbReference type="Proteomes" id="UP000278907"/>
    </source>
</evidence>
<organism evidence="2 3">
    <name type="scientific">Corallococcus praedator</name>
    <dbReference type="NCBI Taxonomy" id="2316724"/>
    <lineage>
        <taxon>Bacteria</taxon>
        <taxon>Pseudomonadati</taxon>
        <taxon>Myxococcota</taxon>
        <taxon>Myxococcia</taxon>
        <taxon>Myxococcales</taxon>
        <taxon>Cystobacterineae</taxon>
        <taxon>Myxococcaceae</taxon>
        <taxon>Corallococcus</taxon>
    </lineage>
</organism>
<dbReference type="EMBL" id="RAWI01001022">
    <property type="protein sequence ID" value="RKH82623.1"/>
    <property type="molecule type" value="Genomic_DNA"/>
</dbReference>
<evidence type="ECO:0000259" key="1">
    <source>
        <dbReference type="Pfam" id="PF00005"/>
    </source>
</evidence>
<feature type="non-terminal residue" evidence="2">
    <location>
        <position position="1"/>
    </location>
</feature>
<keyword evidence="2" id="KW-0547">Nucleotide-binding</keyword>
<gene>
    <name evidence="2" type="ORF">D7Y13_42890</name>
</gene>
<feature type="domain" description="ABC transporter" evidence="1">
    <location>
        <begin position="25"/>
        <end position="63"/>
    </location>
</feature>
<name>A0ABX9Q406_9BACT</name>
<dbReference type="InterPro" id="IPR039421">
    <property type="entry name" value="Type_1_exporter"/>
</dbReference>
<keyword evidence="2" id="KW-0067">ATP-binding</keyword>
<accession>A0ABX9Q406</accession>
<dbReference type="Proteomes" id="UP000278907">
    <property type="component" value="Unassembled WGS sequence"/>
</dbReference>
<dbReference type="SUPFAM" id="SSF52540">
    <property type="entry name" value="P-loop containing nucleoside triphosphate hydrolases"/>
    <property type="match status" value="1"/>
</dbReference>
<dbReference type="InterPro" id="IPR003439">
    <property type="entry name" value="ABC_transporter-like_ATP-bd"/>
</dbReference>
<dbReference type="RefSeq" id="WP_120631117.1">
    <property type="nucleotide sequence ID" value="NZ_RAWI01001022.1"/>
</dbReference>
<dbReference type="PANTHER" id="PTHR24221">
    <property type="entry name" value="ATP-BINDING CASSETTE SUB-FAMILY B"/>
    <property type="match status" value="1"/>
</dbReference>
<dbReference type="GO" id="GO:0005524">
    <property type="term" value="F:ATP binding"/>
    <property type="evidence" value="ECO:0007669"/>
    <property type="project" value="UniProtKB-KW"/>
</dbReference>
<dbReference type="PANTHER" id="PTHR24221:SF590">
    <property type="entry name" value="COMPONENT LINKED WITH THE ASSEMBLY OF CYTOCHROME' TRANSPORT TRANSMEMBRANE ATP-BINDING PROTEIN ABC TRANSPORTER CYDD-RELATED"/>
    <property type="match status" value="1"/>
</dbReference>
<comment type="caution">
    <text evidence="2">The sequence shown here is derived from an EMBL/GenBank/DDBJ whole genome shotgun (WGS) entry which is preliminary data.</text>
</comment>
<protein>
    <submittedName>
        <fullName evidence="2">ATP-binding cassette domain-containing protein</fullName>
    </submittedName>
</protein>
<evidence type="ECO:0000313" key="2">
    <source>
        <dbReference type="EMBL" id="RKH82623.1"/>
    </source>
</evidence>
<dbReference type="Pfam" id="PF00005">
    <property type="entry name" value="ABC_tran"/>
    <property type="match status" value="1"/>
</dbReference>
<sequence>DWDDVLAACDAAGVSAFVDDLPNGYDTLIGERGVNLSGGQRQRVALARALLAGARVLVLDDPMSAVDTETERLLVENLRPAVAGRTVLVATQRLSTIGVADRAVVLDEGRIVEQGRPAALLAAGGLFTALFGDESIAA</sequence>
<dbReference type="Gene3D" id="3.40.50.300">
    <property type="entry name" value="P-loop containing nucleotide triphosphate hydrolases"/>
    <property type="match status" value="1"/>
</dbReference>
<proteinExistence type="predicted"/>
<dbReference type="InterPro" id="IPR027417">
    <property type="entry name" value="P-loop_NTPase"/>
</dbReference>